<keyword evidence="7 8" id="KW-0496">Mitochondrion</keyword>
<keyword evidence="5" id="KW-0809">Transit peptide</keyword>
<dbReference type="FunFam" id="1.10.357.10:FF:000004">
    <property type="entry name" value="Ubiquinone biosynthesis protein COQ9, mitochondrial"/>
    <property type="match status" value="1"/>
</dbReference>
<dbReference type="PANTHER" id="PTHR21427:SF19">
    <property type="entry name" value="UBIQUINONE BIOSYNTHESIS PROTEIN COQ9, MITOCHONDRIAL"/>
    <property type="match status" value="1"/>
</dbReference>
<keyword evidence="6 8" id="KW-0446">Lipid-binding</keyword>
<dbReference type="GO" id="GO:0006744">
    <property type="term" value="P:ubiquinone biosynthetic process"/>
    <property type="evidence" value="ECO:0007669"/>
    <property type="project" value="UniProtKB-UniRule"/>
</dbReference>
<dbReference type="OrthoDB" id="619536at2759"/>
<evidence type="ECO:0000256" key="8">
    <source>
        <dbReference type="RuleBase" id="RU366063"/>
    </source>
</evidence>
<sequence>MAQPLRRPALLSTTKHHLTPLRTISQCTRQLHHQTRQTKSPSRPTTKHLRLTLPIPTRATRLYHSEHHPEIPPHEYTNSQTTILSAALRHVPTHGFTTDALTLGARDSGFLDVSVQLFPRGEFDLVLFWLASRRGLLRAAVEDGLFETDAALSLEDKVKVLIMERLRMNAEIRHQWQDALALMSLAGNIPLSLSELHALSSDILNLAGDASVDASWYTKRLSVAAIYASSDVVLTRDQSPGFSETEAFVGRRVEDSKAIGEKISGVKQCLGFMGSTAIGLGRSWGLKI</sequence>
<dbReference type="InterPro" id="IPR048674">
    <property type="entry name" value="COQ9_HTH"/>
</dbReference>
<evidence type="ECO:0000256" key="3">
    <source>
        <dbReference type="ARBA" id="ARBA00010766"/>
    </source>
</evidence>
<evidence type="ECO:0000256" key="5">
    <source>
        <dbReference type="ARBA" id="ARBA00022946"/>
    </source>
</evidence>
<dbReference type="UniPathway" id="UPA00232"/>
<proteinExistence type="inferred from homology"/>
<evidence type="ECO:0000256" key="9">
    <source>
        <dbReference type="SAM" id="MobiDB-lite"/>
    </source>
</evidence>
<keyword evidence="13" id="KW-1185">Reference proteome</keyword>
<comment type="subcellular location">
    <subcellularLocation>
        <location evidence="1 8">Mitochondrion</location>
    </subcellularLocation>
</comment>
<dbReference type="GO" id="GO:0005743">
    <property type="term" value="C:mitochondrial inner membrane"/>
    <property type="evidence" value="ECO:0007669"/>
    <property type="project" value="TreeGrafter"/>
</dbReference>
<evidence type="ECO:0000313" key="12">
    <source>
        <dbReference type="EMBL" id="KAB8071127.1"/>
    </source>
</evidence>
<evidence type="ECO:0000256" key="4">
    <source>
        <dbReference type="ARBA" id="ARBA00022688"/>
    </source>
</evidence>
<feature type="domain" description="Ubiquinone biosynthesis protein COQ9 HTH" evidence="11">
    <location>
        <begin position="80"/>
        <end position="105"/>
    </location>
</feature>
<accession>A0A5N5WTS8</accession>
<dbReference type="InterPro" id="IPR013718">
    <property type="entry name" value="COQ9_C"/>
</dbReference>
<evidence type="ECO:0000256" key="1">
    <source>
        <dbReference type="ARBA" id="ARBA00004173"/>
    </source>
</evidence>
<comment type="function">
    <text evidence="8">Membrane-associated protein that warps the membrane surface to access and bind aromatic isoprenes with high specificity, including ubiquinone (CoQ) isoprene intermediates and presents them directly to Coq7, therefore facilitating the Coq7-mediated hydroxylase step. Participates in the biosynthesis of coenzyme Q, also named ubiquinone, an essential lipid-soluble electron transporter for aerobic cellular respiration.</text>
</comment>
<evidence type="ECO:0000313" key="13">
    <source>
        <dbReference type="Proteomes" id="UP000326565"/>
    </source>
</evidence>
<dbReference type="InterPro" id="IPR012762">
    <property type="entry name" value="Ubiq_biosynth_COQ9"/>
</dbReference>
<dbReference type="EMBL" id="ML732281">
    <property type="protein sequence ID" value="KAB8071127.1"/>
    <property type="molecule type" value="Genomic_DNA"/>
</dbReference>
<dbReference type="Gene3D" id="1.10.357.10">
    <property type="entry name" value="Tetracycline Repressor, domain 2"/>
    <property type="match status" value="1"/>
</dbReference>
<gene>
    <name evidence="12" type="ORF">BDV29DRAFT_179724</name>
</gene>
<evidence type="ECO:0000259" key="10">
    <source>
        <dbReference type="Pfam" id="PF08511"/>
    </source>
</evidence>
<evidence type="ECO:0000256" key="7">
    <source>
        <dbReference type="ARBA" id="ARBA00023128"/>
    </source>
</evidence>
<dbReference type="Proteomes" id="UP000326565">
    <property type="component" value="Unassembled WGS sequence"/>
</dbReference>
<dbReference type="NCBIfam" id="TIGR02396">
    <property type="entry name" value="diverge_rpsU"/>
    <property type="match status" value="1"/>
</dbReference>
<dbReference type="Pfam" id="PF21392">
    <property type="entry name" value="COQ9_N"/>
    <property type="match status" value="1"/>
</dbReference>
<feature type="domain" description="COQ9 C-terminal" evidence="10">
    <location>
        <begin position="190"/>
        <end position="259"/>
    </location>
</feature>
<dbReference type="AlphaFoldDB" id="A0A5N5WTS8"/>
<comment type="pathway">
    <text evidence="2 8">Cofactor biosynthesis; ubiquinone biosynthesis.</text>
</comment>
<dbReference type="GO" id="GO:0008289">
    <property type="term" value="F:lipid binding"/>
    <property type="evidence" value="ECO:0007669"/>
    <property type="project" value="UniProtKB-UniRule"/>
</dbReference>
<organism evidence="12 13">
    <name type="scientific">Aspergillus leporis</name>
    <dbReference type="NCBI Taxonomy" id="41062"/>
    <lineage>
        <taxon>Eukaryota</taxon>
        <taxon>Fungi</taxon>
        <taxon>Dikarya</taxon>
        <taxon>Ascomycota</taxon>
        <taxon>Pezizomycotina</taxon>
        <taxon>Eurotiomycetes</taxon>
        <taxon>Eurotiomycetidae</taxon>
        <taxon>Eurotiales</taxon>
        <taxon>Aspergillaceae</taxon>
        <taxon>Aspergillus</taxon>
        <taxon>Aspergillus subgen. Circumdati</taxon>
    </lineage>
</organism>
<name>A0A5N5WTS8_9EURO</name>
<dbReference type="Pfam" id="PF08511">
    <property type="entry name" value="COQ9"/>
    <property type="match status" value="1"/>
</dbReference>
<dbReference type="PANTHER" id="PTHR21427">
    <property type="entry name" value="UBIQUINONE BIOSYNTHESIS PROTEIN COQ9, MITOCHONDRIAL"/>
    <property type="match status" value="1"/>
</dbReference>
<evidence type="ECO:0000256" key="2">
    <source>
        <dbReference type="ARBA" id="ARBA00004749"/>
    </source>
</evidence>
<keyword evidence="4 8" id="KW-0831">Ubiquinone biosynthesis</keyword>
<evidence type="ECO:0000259" key="11">
    <source>
        <dbReference type="Pfam" id="PF21392"/>
    </source>
</evidence>
<evidence type="ECO:0000256" key="6">
    <source>
        <dbReference type="ARBA" id="ARBA00023121"/>
    </source>
</evidence>
<reference evidence="12 13" key="1">
    <citation type="submission" date="2019-04" db="EMBL/GenBank/DDBJ databases">
        <title>Friends and foes A comparative genomics study of 23 Aspergillus species from section Flavi.</title>
        <authorList>
            <consortium name="DOE Joint Genome Institute"/>
            <person name="Kjaerbolling I."/>
            <person name="Vesth T."/>
            <person name="Frisvad J.C."/>
            <person name="Nybo J.L."/>
            <person name="Theobald S."/>
            <person name="Kildgaard S."/>
            <person name="Isbrandt T."/>
            <person name="Kuo A."/>
            <person name="Sato A."/>
            <person name="Lyhne E.K."/>
            <person name="Kogle M.E."/>
            <person name="Wiebenga A."/>
            <person name="Kun R.S."/>
            <person name="Lubbers R.J."/>
            <person name="Makela M.R."/>
            <person name="Barry K."/>
            <person name="Chovatia M."/>
            <person name="Clum A."/>
            <person name="Daum C."/>
            <person name="Haridas S."/>
            <person name="He G."/>
            <person name="LaButti K."/>
            <person name="Lipzen A."/>
            <person name="Mondo S."/>
            <person name="Riley R."/>
            <person name="Salamov A."/>
            <person name="Simmons B.A."/>
            <person name="Magnuson J.K."/>
            <person name="Henrissat B."/>
            <person name="Mortensen U.H."/>
            <person name="Larsen T.O."/>
            <person name="Devries R.P."/>
            <person name="Grigoriev I.V."/>
            <person name="Machida M."/>
            <person name="Baker S.E."/>
            <person name="Andersen M.R."/>
        </authorList>
    </citation>
    <scope>NUCLEOTIDE SEQUENCE [LARGE SCALE GENOMIC DNA]</scope>
    <source>
        <strain evidence="12 13">CBS 151.66</strain>
    </source>
</reference>
<feature type="region of interest" description="Disordered" evidence="9">
    <location>
        <begin position="29"/>
        <end position="48"/>
    </location>
</feature>
<protein>
    <recommendedName>
        <fullName evidence="8">Ubiquinone biosynthesis protein</fullName>
    </recommendedName>
</protein>
<comment type="similarity">
    <text evidence="3 8">Belongs to the COQ9 family.</text>
</comment>